<dbReference type="NCBIfam" id="NF002378">
    <property type="entry name" value="PRK01372.1"/>
    <property type="match status" value="1"/>
</dbReference>
<proteinExistence type="inferred from homology"/>
<evidence type="ECO:0000256" key="15">
    <source>
        <dbReference type="ARBA" id="ARBA00023211"/>
    </source>
</evidence>
<evidence type="ECO:0000256" key="10">
    <source>
        <dbReference type="ARBA" id="ARBA00022741"/>
    </source>
</evidence>
<dbReference type="GO" id="GO:0005829">
    <property type="term" value="C:cytosol"/>
    <property type="evidence" value="ECO:0007669"/>
    <property type="project" value="TreeGrafter"/>
</dbReference>
<dbReference type="FunFam" id="3.30.470.20:FF:000008">
    <property type="entry name" value="D-alanine--D-alanine ligase"/>
    <property type="match status" value="1"/>
</dbReference>
<evidence type="ECO:0000256" key="22">
    <source>
        <dbReference type="HAMAP-Rule" id="MF_00047"/>
    </source>
</evidence>
<feature type="active site" evidence="23">
    <location>
        <position position="33"/>
    </location>
</feature>
<dbReference type="InterPro" id="IPR005905">
    <property type="entry name" value="D_ala_D_ala"/>
</dbReference>
<dbReference type="FunFam" id="3.30.1490.20:FF:000007">
    <property type="entry name" value="D-alanine--D-alanine ligase"/>
    <property type="match status" value="1"/>
</dbReference>
<comment type="catalytic activity">
    <reaction evidence="17 22">
        <text>2 D-alanine + ATP = D-alanyl-D-alanine + ADP + phosphate + H(+)</text>
        <dbReference type="Rhea" id="RHEA:11224"/>
        <dbReference type="ChEBI" id="CHEBI:15378"/>
        <dbReference type="ChEBI" id="CHEBI:30616"/>
        <dbReference type="ChEBI" id="CHEBI:43474"/>
        <dbReference type="ChEBI" id="CHEBI:57416"/>
        <dbReference type="ChEBI" id="CHEBI:57822"/>
        <dbReference type="ChEBI" id="CHEBI:456216"/>
        <dbReference type="EC" id="6.3.2.4"/>
    </reaction>
</comment>
<keyword evidence="7 22" id="KW-0963">Cytoplasm</keyword>
<dbReference type="UniPathway" id="UPA00219"/>
<keyword evidence="12 25" id="KW-0460">Magnesium</keyword>
<dbReference type="GO" id="GO:0008360">
    <property type="term" value="P:regulation of cell shape"/>
    <property type="evidence" value="ECO:0007669"/>
    <property type="project" value="UniProtKB-KW"/>
</dbReference>
<dbReference type="GO" id="GO:0071555">
    <property type="term" value="P:cell wall organization"/>
    <property type="evidence" value="ECO:0007669"/>
    <property type="project" value="UniProtKB-KW"/>
</dbReference>
<dbReference type="EC" id="6.3.2.4" evidence="6 22"/>
<feature type="domain" description="ATP-grasp" evidence="28">
    <location>
        <begin position="164"/>
        <end position="374"/>
    </location>
</feature>
<dbReference type="Pfam" id="PF07478">
    <property type="entry name" value="Dala_Dala_lig_C"/>
    <property type="match status" value="1"/>
</dbReference>
<evidence type="ECO:0000256" key="12">
    <source>
        <dbReference type="ARBA" id="ARBA00022842"/>
    </source>
</evidence>
<accession>A0A542XD55</accession>
<dbReference type="AlphaFoldDB" id="A0A542XD55"/>
<evidence type="ECO:0000256" key="27">
    <source>
        <dbReference type="SAM" id="MobiDB-lite"/>
    </source>
</evidence>
<protein>
    <recommendedName>
        <fullName evidence="19 22">D-alanine--D-alanine ligase</fullName>
        <ecNumber evidence="6 22">6.3.2.4</ecNumber>
    </recommendedName>
    <alternativeName>
        <fullName evidence="21 22">D-Ala-D-Ala ligase</fullName>
    </alternativeName>
    <alternativeName>
        <fullName evidence="20 22">D-alanylalanine synthetase</fullName>
    </alternativeName>
</protein>
<dbReference type="EMBL" id="VFOK01000001">
    <property type="protein sequence ID" value="TQL33771.1"/>
    <property type="molecule type" value="Genomic_DNA"/>
</dbReference>
<comment type="pathway">
    <text evidence="4 22">Cell wall biogenesis; peptidoglycan biosynthesis.</text>
</comment>
<evidence type="ECO:0000256" key="11">
    <source>
        <dbReference type="ARBA" id="ARBA00022840"/>
    </source>
</evidence>
<evidence type="ECO:0000256" key="7">
    <source>
        <dbReference type="ARBA" id="ARBA00022490"/>
    </source>
</evidence>
<feature type="binding site" evidence="25">
    <location>
        <position position="341"/>
    </location>
    <ligand>
        <name>Mg(2+)</name>
        <dbReference type="ChEBI" id="CHEBI:18420"/>
        <label>2</label>
    </ligand>
</feature>
<comment type="cofactor">
    <cofactor evidence="1">
        <name>Mn(2+)</name>
        <dbReference type="ChEBI" id="CHEBI:29035"/>
    </cofactor>
</comment>
<dbReference type="InterPro" id="IPR016185">
    <property type="entry name" value="PreATP-grasp_dom_sf"/>
</dbReference>
<evidence type="ECO:0000256" key="9">
    <source>
        <dbReference type="ARBA" id="ARBA00022723"/>
    </source>
</evidence>
<keyword evidence="8 22" id="KW-0436">Ligase</keyword>
<keyword evidence="11 26" id="KW-0067">ATP-binding</keyword>
<feature type="binding site" evidence="25">
    <location>
        <position position="341"/>
    </location>
    <ligand>
        <name>Mg(2+)</name>
        <dbReference type="ChEBI" id="CHEBI:18420"/>
        <label>1</label>
    </ligand>
</feature>
<keyword evidence="10 24" id="KW-0547">Nucleotide-binding</keyword>
<evidence type="ECO:0000256" key="26">
    <source>
        <dbReference type="PROSITE-ProRule" id="PRU00409"/>
    </source>
</evidence>
<feature type="binding site" evidence="24">
    <location>
        <position position="160"/>
    </location>
    <ligand>
        <name>ATP</name>
        <dbReference type="ChEBI" id="CHEBI:30616"/>
    </ligand>
</feature>
<feature type="region of interest" description="Disordered" evidence="27">
    <location>
        <begin position="1"/>
        <end position="20"/>
    </location>
</feature>
<keyword evidence="15 25" id="KW-0464">Manganese</keyword>
<evidence type="ECO:0000256" key="19">
    <source>
        <dbReference type="ARBA" id="ARBA00068427"/>
    </source>
</evidence>
<dbReference type="HAMAP" id="MF_00047">
    <property type="entry name" value="Dala_Dala_lig"/>
    <property type="match status" value="1"/>
</dbReference>
<evidence type="ECO:0000313" key="30">
    <source>
        <dbReference type="Proteomes" id="UP000318336"/>
    </source>
</evidence>
<dbReference type="PANTHER" id="PTHR23132">
    <property type="entry name" value="D-ALANINE--D-ALANINE LIGASE"/>
    <property type="match status" value="1"/>
</dbReference>
<comment type="function">
    <text evidence="2 22">Cell wall formation.</text>
</comment>
<dbReference type="PIRSF" id="PIRSF039102">
    <property type="entry name" value="Ddl/VanB"/>
    <property type="match status" value="1"/>
</dbReference>
<evidence type="ECO:0000256" key="21">
    <source>
        <dbReference type="ARBA" id="ARBA00077154"/>
    </source>
</evidence>
<evidence type="ECO:0000256" key="8">
    <source>
        <dbReference type="ARBA" id="ARBA00022598"/>
    </source>
</evidence>
<evidence type="ECO:0000256" key="3">
    <source>
        <dbReference type="ARBA" id="ARBA00004496"/>
    </source>
</evidence>
<dbReference type="NCBIfam" id="TIGR01205">
    <property type="entry name" value="D_ala_D_alaTIGR"/>
    <property type="match status" value="1"/>
</dbReference>
<dbReference type="InterPro" id="IPR011095">
    <property type="entry name" value="Dala_Dala_lig_C"/>
</dbReference>
<comment type="similarity">
    <text evidence="5 22">Belongs to the D-alanine--D-alanine ligase family.</text>
</comment>
<dbReference type="InterPro" id="IPR011761">
    <property type="entry name" value="ATP-grasp"/>
</dbReference>
<dbReference type="Gene3D" id="3.30.470.20">
    <property type="entry name" value="ATP-grasp fold, B domain"/>
    <property type="match status" value="1"/>
</dbReference>
<evidence type="ECO:0000256" key="18">
    <source>
        <dbReference type="ARBA" id="ARBA00060592"/>
    </source>
</evidence>
<evidence type="ECO:0000256" key="2">
    <source>
        <dbReference type="ARBA" id="ARBA00003921"/>
    </source>
</evidence>
<comment type="subcellular location">
    <subcellularLocation>
        <location evidence="3 22">Cytoplasm</location>
    </subcellularLocation>
</comment>
<reference evidence="29 30" key="1">
    <citation type="submission" date="2019-06" db="EMBL/GenBank/DDBJ databases">
        <title>Sequencing the genomes of 1000 actinobacteria strains.</title>
        <authorList>
            <person name="Klenk H.-P."/>
        </authorList>
    </citation>
    <scope>NUCLEOTIDE SEQUENCE [LARGE SCALE GENOMIC DNA]</scope>
    <source>
        <strain evidence="29 30">DSM 24617</strain>
    </source>
</reference>
<dbReference type="GO" id="GO:0046872">
    <property type="term" value="F:metal ion binding"/>
    <property type="evidence" value="ECO:0007669"/>
    <property type="project" value="UniProtKB-KW"/>
</dbReference>
<dbReference type="GO" id="GO:0009252">
    <property type="term" value="P:peptidoglycan biosynthetic process"/>
    <property type="evidence" value="ECO:0007669"/>
    <property type="project" value="UniProtKB-UniRule"/>
</dbReference>
<feature type="binding site" evidence="24">
    <location>
        <begin position="340"/>
        <end position="341"/>
    </location>
    <ligand>
        <name>ATP</name>
        <dbReference type="ChEBI" id="CHEBI:30616"/>
    </ligand>
</feature>
<evidence type="ECO:0000256" key="17">
    <source>
        <dbReference type="ARBA" id="ARBA00047614"/>
    </source>
</evidence>
<gene>
    <name evidence="22" type="primary">ddl</name>
    <name evidence="29" type="ORF">FB554_1922</name>
</gene>
<dbReference type="InterPro" id="IPR000291">
    <property type="entry name" value="D-Ala_lig_Van_CS"/>
</dbReference>
<feature type="active site" evidence="23">
    <location>
        <position position="212"/>
    </location>
</feature>
<feature type="binding site" evidence="24">
    <location>
        <begin position="204"/>
        <end position="206"/>
    </location>
    <ligand>
        <name>ATP</name>
        <dbReference type="ChEBI" id="CHEBI:30616"/>
    </ligand>
</feature>
<comment type="caution">
    <text evidence="29">The sequence shown here is derived from an EMBL/GenBank/DDBJ whole genome shotgun (WGS) entry which is preliminary data.</text>
</comment>
<evidence type="ECO:0000256" key="24">
    <source>
        <dbReference type="PIRSR" id="PIRSR039102-2"/>
    </source>
</evidence>
<dbReference type="InterPro" id="IPR011127">
    <property type="entry name" value="Dala_Dala_lig_N"/>
</dbReference>
<evidence type="ECO:0000256" key="5">
    <source>
        <dbReference type="ARBA" id="ARBA00010871"/>
    </source>
</evidence>
<dbReference type="InterPro" id="IPR013815">
    <property type="entry name" value="ATP_grasp_subdomain_1"/>
</dbReference>
<keyword evidence="30" id="KW-1185">Reference proteome</keyword>
<feature type="binding site" evidence="25">
    <location>
        <position position="343"/>
    </location>
    <ligand>
        <name>Mg(2+)</name>
        <dbReference type="ChEBI" id="CHEBI:18420"/>
        <label>2</label>
    </ligand>
</feature>
<keyword evidence="9 25" id="KW-0479">Metal-binding</keyword>
<feature type="binding site" evidence="25">
    <location>
        <position position="328"/>
    </location>
    <ligand>
        <name>Mg(2+)</name>
        <dbReference type="ChEBI" id="CHEBI:18420"/>
        <label>1</label>
    </ligand>
</feature>
<evidence type="ECO:0000256" key="23">
    <source>
        <dbReference type="PIRSR" id="PIRSR039102-1"/>
    </source>
</evidence>
<feature type="binding site" evidence="24">
    <location>
        <begin position="212"/>
        <end position="213"/>
    </location>
    <ligand>
        <name>ATP</name>
        <dbReference type="ChEBI" id="CHEBI:30616"/>
    </ligand>
</feature>
<evidence type="ECO:0000256" key="6">
    <source>
        <dbReference type="ARBA" id="ARBA00012216"/>
    </source>
</evidence>
<keyword evidence="14 22" id="KW-0573">Peptidoglycan synthesis</keyword>
<evidence type="ECO:0000256" key="20">
    <source>
        <dbReference type="ARBA" id="ARBA00076288"/>
    </source>
</evidence>
<evidence type="ECO:0000256" key="25">
    <source>
        <dbReference type="PIRSR" id="PIRSR039102-3"/>
    </source>
</evidence>
<comment type="pathway">
    <text evidence="18">Glycan biosynthesis.</text>
</comment>
<dbReference type="PANTHER" id="PTHR23132:SF25">
    <property type="entry name" value="D-ALANINE--D-ALANINE LIGASE A"/>
    <property type="match status" value="1"/>
</dbReference>
<sequence>MTESNAAPPAPTGSEQGAPKTRVAIVFGGRSSEHAVSCATAAGVLRAIDRERFEVVPIGIARDGRWLLMADDPEPLRLTATNRPEVTGDTDVVVPAGSGPRNLIVREPGQPPTELAGVDVVLPLLHGPFGEDGTLQGLLELADVRYVGSGVAASAVMMDKHLMKVVFSAAGLPVGPYVVITDKQWRRDPELAMDAVPALGWPVFVKPARAGSSVGISKVERFDDLRPAIEAAREHDPKVIVEAAVDGREIECGVLEGRGDSLPRASEIGEIEVVSNHDFYDFEAKYIDAEDVRLTCPADIPAEVADEVKELSVKAFDAAGCEGLARVDWFYQPGGRLVLNEINTLPGFTPSSMFPQVWKVSGLDYPQLITELIELALDRRTGLR</sequence>
<dbReference type="Proteomes" id="UP000318336">
    <property type="component" value="Unassembled WGS sequence"/>
</dbReference>
<dbReference type="OrthoDB" id="9813261at2"/>
<dbReference type="Gene3D" id="3.40.50.20">
    <property type="match status" value="1"/>
</dbReference>
<dbReference type="Gene3D" id="3.30.1490.20">
    <property type="entry name" value="ATP-grasp fold, A domain"/>
    <property type="match status" value="1"/>
</dbReference>
<evidence type="ECO:0000256" key="13">
    <source>
        <dbReference type="ARBA" id="ARBA00022960"/>
    </source>
</evidence>
<feature type="active site" evidence="23">
    <location>
        <position position="352"/>
    </location>
</feature>
<comment type="cofactor">
    <cofactor evidence="25">
        <name>Mg(2+)</name>
        <dbReference type="ChEBI" id="CHEBI:18420"/>
    </cofactor>
    <cofactor evidence="25">
        <name>Mn(2+)</name>
        <dbReference type="ChEBI" id="CHEBI:29035"/>
    </cofactor>
    <text evidence="25">Binds 2 magnesium or manganese ions per subunit.</text>
</comment>
<dbReference type="GO" id="GO:0008716">
    <property type="term" value="F:D-alanine-D-alanine ligase activity"/>
    <property type="evidence" value="ECO:0007669"/>
    <property type="project" value="UniProtKB-UniRule"/>
</dbReference>
<feature type="binding site" evidence="24">
    <location>
        <begin position="242"/>
        <end position="249"/>
    </location>
    <ligand>
        <name>ATP</name>
        <dbReference type="ChEBI" id="CHEBI:30616"/>
    </ligand>
</feature>
<evidence type="ECO:0000259" key="28">
    <source>
        <dbReference type="PROSITE" id="PS50975"/>
    </source>
</evidence>
<evidence type="ECO:0000256" key="16">
    <source>
        <dbReference type="ARBA" id="ARBA00023316"/>
    </source>
</evidence>
<evidence type="ECO:0000256" key="14">
    <source>
        <dbReference type="ARBA" id="ARBA00022984"/>
    </source>
</evidence>
<dbReference type="Pfam" id="PF01820">
    <property type="entry name" value="Dala_Dala_lig_N"/>
    <property type="match status" value="1"/>
</dbReference>
<dbReference type="RefSeq" id="WP_142005748.1">
    <property type="nucleotide sequence ID" value="NZ_CAJTBP010000001.1"/>
</dbReference>
<dbReference type="PROSITE" id="PS00843">
    <property type="entry name" value="DALA_DALA_LIGASE_1"/>
    <property type="match status" value="1"/>
</dbReference>
<keyword evidence="13 22" id="KW-0133">Cell shape</keyword>
<dbReference type="NCBIfam" id="NF002528">
    <property type="entry name" value="PRK01966.1-4"/>
    <property type="match status" value="1"/>
</dbReference>
<name>A0A542XD55_9MICO</name>
<organism evidence="29 30">
    <name type="scientific">Barrientosiimonas humi</name>
    <dbReference type="NCBI Taxonomy" id="999931"/>
    <lineage>
        <taxon>Bacteria</taxon>
        <taxon>Bacillati</taxon>
        <taxon>Actinomycetota</taxon>
        <taxon>Actinomycetes</taxon>
        <taxon>Micrococcales</taxon>
        <taxon>Dermacoccaceae</taxon>
        <taxon>Barrientosiimonas</taxon>
    </lineage>
</organism>
<dbReference type="SUPFAM" id="SSF56059">
    <property type="entry name" value="Glutathione synthetase ATP-binding domain-like"/>
    <property type="match status" value="1"/>
</dbReference>
<keyword evidence="16 22" id="KW-0961">Cell wall biogenesis/degradation</keyword>
<dbReference type="GO" id="GO:0005524">
    <property type="term" value="F:ATP binding"/>
    <property type="evidence" value="ECO:0007669"/>
    <property type="project" value="UniProtKB-UniRule"/>
</dbReference>
<dbReference type="SUPFAM" id="SSF52440">
    <property type="entry name" value="PreATP-grasp domain"/>
    <property type="match status" value="1"/>
</dbReference>
<dbReference type="PROSITE" id="PS50975">
    <property type="entry name" value="ATP_GRASP"/>
    <property type="match status" value="1"/>
</dbReference>
<evidence type="ECO:0000313" key="29">
    <source>
        <dbReference type="EMBL" id="TQL33771.1"/>
    </source>
</evidence>
<evidence type="ECO:0000256" key="4">
    <source>
        <dbReference type="ARBA" id="ARBA00004752"/>
    </source>
</evidence>
<evidence type="ECO:0000256" key="1">
    <source>
        <dbReference type="ARBA" id="ARBA00001936"/>
    </source>
</evidence>